<reference evidence="2 3" key="1">
    <citation type="submission" date="2015-11" db="EMBL/GenBank/DDBJ databases">
        <title>Solirubrum puertoriconensis gen. nov. an environmental bacteria isolated in Puerto Rico.</title>
        <authorList>
            <person name="Cuebas-Irizarry M.F."/>
            <person name="Montalvo-Rodriguez R."/>
        </authorList>
    </citation>
    <scope>NUCLEOTIDE SEQUENCE [LARGE SCALE GENOMIC DNA]</scope>
    <source>
        <strain evidence="2 3">MC1A</strain>
    </source>
</reference>
<dbReference type="AlphaFoldDB" id="A0A9X0L3B9"/>
<comment type="caution">
    <text evidence="2">The sequence shown here is derived from an EMBL/GenBank/DDBJ whole genome shotgun (WGS) entry which is preliminary data.</text>
</comment>
<evidence type="ECO:0000313" key="3">
    <source>
        <dbReference type="Proteomes" id="UP000054223"/>
    </source>
</evidence>
<dbReference type="Proteomes" id="UP000054223">
    <property type="component" value="Unassembled WGS sequence"/>
</dbReference>
<evidence type="ECO:0000256" key="1">
    <source>
        <dbReference type="SAM" id="MobiDB-lite"/>
    </source>
</evidence>
<feature type="region of interest" description="Disordered" evidence="1">
    <location>
        <begin position="402"/>
        <end position="435"/>
    </location>
</feature>
<dbReference type="InterPro" id="IPR006530">
    <property type="entry name" value="YD"/>
</dbReference>
<organism evidence="2 3">
    <name type="scientific">Solirubrum puertoriconensis</name>
    <dbReference type="NCBI Taxonomy" id="1751427"/>
    <lineage>
        <taxon>Bacteria</taxon>
        <taxon>Pseudomonadati</taxon>
        <taxon>Bacteroidota</taxon>
        <taxon>Cytophagia</taxon>
        <taxon>Cytophagales</taxon>
    </lineage>
</organism>
<dbReference type="Pfam" id="PF05593">
    <property type="entry name" value="RHS_repeat"/>
    <property type="match status" value="1"/>
</dbReference>
<dbReference type="EMBL" id="LNAL01000008">
    <property type="protein sequence ID" value="KUG06365.1"/>
    <property type="molecule type" value="Genomic_DNA"/>
</dbReference>
<keyword evidence="3" id="KW-1185">Reference proteome</keyword>
<protein>
    <recommendedName>
        <fullName evidence="4">Sugar-binding protein</fullName>
    </recommendedName>
</protein>
<sequence>MEPNDNSLIEYCRNVSLGTIDTEPDVYTYSFAGRSGKFVFDTLGRAHPIPYENLRIERFTGSNPEEEGFSIIDEAGNQFTFGFDPISQAQFTESTTTTQGQYCQGGLRGRRNLSGKTGYFLTRIITAYQDTVTFTYVPSTATYTNPVDLTVHELAYSESNSGLFQCAPITNSNNCYSTTNHFTYALASVTHGRETVTFSYEPGRWDLVDGAALREVVVRYAGVEKQRFTLFHSYFLTPGAGAPPPSASMEERLAISKLSRLRLDSVRQQGTPAYHFAYNAPDRVPFPPIHSYAQDAWGYYNGHTENATLVPLPNNTGANRSADPVAQTVGMLRRIRYPTGGTSTFTFEAHQVNNVQLRPGQWELLAGASADANNNNPEARHSETFTLTETKSVRMTYRFPEAYSSGGTSPGTGVPTGNHDPLPGSGGTTFTGGNGSVDLRSHDGFLIYSANSSGGTGNGHAPEIISLQPGTYVVTARAMAPYDGMQSGQFLSYSSSITLEEYKVPPPLHSGEYVGGCRIKQIVTDGQTPYGPAQRTTYGYVDSLGHSTGYLLSRPNFQTELRQLSTSSLGSSSSQNACIYYAYLQSSASEVGTTAGSTVSYGQVHVTEGDQTGPDRSMRRFDYSSSLDITRYSNSYPFPPPTSFEWLRGRLLRETDYKFVDAAYQRVRTKTYVYQENYTELNLVRRGTPRAANEAAIPGFRVYEKKPGDQSAACNCNTNPIYEIIPYYYHSASAYLVRTSETLWQNGVPYTTAQRLAYDDHNLQVKEERRATGGGDTLVTRRTFAHNYAVGAASHPSLAALRHMQQAHITTPVVETIQSKIYASGQEWELGRQLSEYRLLPQRQVLNARQHDLQRRVQWRGFSSAGPDSLRYDPAYRQRQSISRADRRGNPTQVSAPGAVPTSFLYGYHDRLVIAKAVAAAREDIACTSFEPVATGGWSFALGQRIAGGRTGKWAYRLVPGDALTARGGRNGSYTVSAWVQGGEPQVRVNEQPVAAGRELRQIGSWRLVSWTVVLPAGATVSFHGHTPLVLDDVRLYPAGALVTTYTHDPLVGVTSQTDASHRTTTYEFDAIGRLVRARDEQGRILSENEYRYAQH</sequence>
<dbReference type="InterPro" id="IPR031325">
    <property type="entry name" value="RHS_repeat"/>
</dbReference>
<name>A0A9X0L3B9_SOLP1</name>
<gene>
    <name evidence="2" type="ORF">ASU33_03135</name>
</gene>
<feature type="compositionally biased region" description="Gly residues" evidence="1">
    <location>
        <begin position="424"/>
        <end position="435"/>
    </location>
</feature>
<evidence type="ECO:0000313" key="2">
    <source>
        <dbReference type="EMBL" id="KUG06365.1"/>
    </source>
</evidence>
<proteinExistence type="predicted"/>
<accession>A0A9X0L3B9</accession>
<evidence type="ECO:0008006" key="4">
    <source>
        <dbReference type="Google" id="ProtNLM"/>
    </source>
</evidence>
<feature type="compositionally biased region" description="Low complexity" evidence="1">
    <location>
        <begin position="404"/>
        <end position="417"/>
    </location>
</feature>
<dbReference type="NCBIfam" id="TIGR01643">
    <property type="entry name" value="YD_repeat_2x"/>
    <property type="match status" value="1"/>
</dbReference>